<comment type="caution">
    <text evidence="2">The sequence shown here is derived from an EMBL/GenBank/DDBJ whole genome shotgun (WGS) entry which is preliminary data.</text>
</comment>
<sequence>MAWKPLPIGVDNFKNLIDNGYYFVDKTLLIRELLDRKGEVNLFTRPRRFGKTLNMSMLRYFFELEEDNERLFSGTKIMAAGEAYRELLGRFPVISLSFKSMKQPTLALSVEMLKKTVGEEYARHWRKVKESGQLSRAAGERYQRIRDLKGTDADYADALRFLSECLHSCLGAKAVILIDEYDVPLENAYFNGFYDEILALIRSLLESALKTNDSLEFAVVTGCLRISRESIFTGLNNLKIMSVTSDTYAEYFGFTLDEVEELLKFYGLEANMETVLQWYDGYRFGSTEVCNPWSVINYVDSCSHNKNAFARPYWSNTSSNSIVRTLVEKADLSVRQEIEALIEGKTITKPVHEDITYEDMESTQDNLWNFLFFTGYLKKIREYQEGDGIYIEMAIPNREVRYIYKNTVLRWFEEKTAGKELSPLYESILNGNAGKMAELLSDNLMETISFYDYQESYYHGFLAGMLKNIGDYIVLSNREAGRGRPDIILKYPSARGRAVIIEIKVSETYQGLEEKCDEALRQIEDQRYAEGLQNEGYRDIIKYGVAFFRKECMVKVKISKK</sequence>
<reference evidence="2" key="2">
    <citation type="submission" date="2021-04" db="EMBL/GenBank/DDBJ databases">
        <authorList>
            <person name="Gilroy R."/>
        </authorList>
    </citation>
    <scope>NUCLEOTIDE SEQUENCE</scope>
    <source>
        <strain evidence="2">USAMLcec2-132</strain>
    </source>
</reference>
<keyword evidence="2" id="KW-0067">ATP-binding</keyword>
<organism evidence="2 3">
    <name type="scientific">Candidatus Eisenbergiella merdavium</name>
    <dbReference type="NCBI Taxonomy" id="2838551"/>
    <lineage>
        <taxon>Bacteria</taxon>
        <taxon>Bacillati</taxon>
        <taxon>Bacillota</taxon>
        <taxon>Clostridia</taxon>
        <taxon>Lachnospirales</taxon>
        <taxon>Lachnospiraceae</taxon>
        <taxon>Eisenbergiella</taxon>
    </lineage>
</organism>
<feature type="domain" description="AAA-ATPase-like" evidence="1">
    <location>
        <begin position="7"/>
        <end position="232"/>
    </location>
</feature>
<proteinExistence type="predicted"/>
<evidence type="ECO:0000259" key="1">
    <source>
        <dbReference type="Pfam" id="PF09820"/>
    </source>
</evidence>
<protein>
    <submittedName>
        <fullName evidence="2">ATP-binding protein</fullName>
    </submittedName>
</protein>
<keyword evidence="2" id="KW-0547">Nucleotide-binding</keyword>
<dbReference type="InterPro" id="IPR018631">
    <property type="entry name" value="AAA-ATPase-like_dom"/>
</dbReference>
<dbReference type="PANTHER" id="PTHR34825:SF1">
    <property type="entry name" value="AAA-ATPASE-LIKE DOMAIN-CONTAINING PROTEIN"/>
    <property type="match status" value="1"/>
</dbReference>
<dbReference type="InterPro" id="IPR027417">
    <property type="entry name" value="P-loop_NTPase"/>
</dbReference>
<name>A0A9D2SRX5_9FIRM</name>
<accession>A0A9D2SRX5</accession>
<dbReference type="Pfam" id="PF08011">
    <property type="entry name" value="PDDEXK_9"/>
    <property type="match status" value="1"/>
</dbReference>
<dbReference type="Proteomes" id="UP000823891">
    <property type="component" value="Unassembled WGS sequence"/>
</dbReference>
<reference evidence="2" key="1">
    <citation type="journal article" date="2021" name="PeerJ">
        <title>Extensive microbial diversity within the chicken gut microbiome revealed by metagenomics and culture.</title>
        <authorList>
            <person name="Gilroy R."/>
            <person name="Ravi A."/>
            <person name="Getino M."/>
            <person name="Pursley I."/>
            <person name="Horton D.L."/>
            <person name="Alikhan N.F."/>
            <person name="Baker D."/>
            <person name="Gharbi K."/>
            <person name="Hall N."/>
            <person name="Watson M."/>
            <person name="Adriaenssens E.M."/>
            <person name="Foster-Nyarko E."/>
            <person name="Jarju S."/>
            <person name="Secka A."/>
            <person name="Antonio M."/>
            <person name="Oren A."/>
            <person name="Chaudhuri R.R."/>
            <person name="La Ragione R."/>
            <person name="Hildebrand F."/>
            <person name="Pallen M.J."/>
        </authorList>
    </citation>
    <scope>NUCLEOTIDE SEQUENCE</scope>
    <source>
        <strain evidence="2">USAMLcec2-132</strain>
    </source>
</reference>
<evidence type="ECO:0000313" key="3">
    <source>
        <dbReference type="Proteomes" id="UP000823891"/>
    </source>
</evidence>
<gene>
    <name evidence="2" type="ORF">H9761_14955</name>
</gene>
<dbReference type="Pfam" id="PF09820">
    <property type="entry name" value="AAA-ATPase_like"/>
    <property type="match status" value="1"/>
</dbReference>
<evidence type="ECO:0000313" key="2">
    <source>
        <dbReference type="EMBL" id="HJC24977.1"/>
    </source>
</evidence>
<dbReference type="GO" id="GO:0005524">
    <property type="term" value="F:ATP binding"/>
    <property type="evidence" value="ECO:0007669"/>
    <property type="project" value="UniProtKB-KW"/>
</dbReference>
<dbReference type="SUPFAM" id="SSF52540">
    <property type="entry name" value="P-loop containing nucleoside triphosphate hydrolases"/>
    <property type="match status" value="1"/>
</dbReference>
<dbReference type="AlphaFoldDB" id="A0A9D2SRX5"/>
<dbReference type="PANTHER" id="PTHR34825">
    <property type="entry name" value="CONSERVED PROTEIN, WITH A WEAK D-GALACTARATE DEHYDRATASE/ALTRONATE HYDROLASE DOMAIN"/>
    <property type="match status" value="1"/>
</dbReference>
<dbReference type="InterPro" id="IPR012547">
    <property type="entry name" value="PDDEXK_9"/>
</dbReference>
<dbReference type="EMBL" id="DWWS01000052">
    <property type="protein sequence ID" value="HJC24977.1"/>
    <property type="molecule type" value="Genomic_DNA"/>
</dbReference>